<dbReference type="eggNOG" id="COG2231">
    <property type="taxonomic scope" value="Bacteria"/>
</dbReference>
<feature type="domain" description="HhH-GPD" evidence="5">
    <location>
        <begin position="37"/>
        <end position="198"/>
    </location>
</feature>
<organism evidence="6 7">
    <name type="scientific">Thermovibrio ammonificans (strain DSM 15698 / JCM 12110 / HB-1)</name>
    <dbReference type="NCBI Taxonomy" id="648996"/>
    <lineage>
        <taxon>Bacteria</taxon>
        <taxon>Pseudomonadati</taxon>
        <taxon>Aquificota</taxon>
        <taxon>Aquificia</taxon>
        <taxon>Desulfurobacteriales</taxon>
        <taxon>Desulfurobacteriaceae</taxon>
        <taxon>Thermovibrio</taxon>
    </lineage>
</organism>
<evidence type="ECO:0000256" key="1">
    <source>
        <dbReference type="ARBA" id="ARBA00022485"/>
    </source>
</evidence>
<dbReference type="SUPFAM" id="SSF48150">
    <property type="entry name" value="DNA-glycosylase"/>
    <property type="match status" value="1"/>
</dbReference>
<dbReference type="OrthoDB" id="9802365at2"/>
<keyword evidence="7" id="KW-1185">Reference proteome</keyword>
<dbReference type="Gene3D" id="1.10.1670.10">
    <property type="entry name" value="Helix-hairpin-Helix base-excision DNA repair enzymes (C-terminal)"/>
    <property type="match status" value="1"/>
</dbReference>
<dbReference type="Gene3D" id="1.10.340.30">
    <property type="entry name" value="Hypothetical protein, domain 2"/>
    <property type="match status" value="1"/>
</dbReference>
<dbReference type="PANTHER" id="PTHR10359:SF19">
    <property type="entry name" value="DNA REPAIR GLYCOSYLASE MJ1434-RELATED"/>
    <property type="match status" value="1"/>
</dbReference>
<dbReference type="GO" id="GO:0046872">
    <property type="term" value="F:metal ion binding"/>
    <property type="evidence" value="ECO:0007669"/>
    <property type="project" value="UniProtKB-KW"/>
</dbReference>
<name>E8T469_THEA1</name>
<dbReference type="CDD" id="cd00056">
    <property type="entry name" value="ENDO3c"/>
    <property type="match status" value="1"/>
</dbReference>
<keyword evidence="3" id="KW-0408">Iron</keyword>
<reference evidence="6" key="1">
    <citation type="submission" date="2011-01" db="EMBL/GenBank/DDBJ databases">
        <title>Complete sequence of chromosome of Thermovibrio ammonificans HB-1.</title>
        <authorList>
            <consortium name="US DOE Joint Genome Institute"/>
            <person name="Lucas S."/>
            <person name="Copeland A."/>
            <person name="Lapidus A."/>
            <person name="Cheng J.-F."/>
            <person name="Goodwin L."/>
            <person name="Pitluck S."/>
            <person name="Davenport K."/>
            <person name="Detter J.C."/>
            <person name="Han C."/>
            <person name="Tapia R."/>
            <person name="Land M."/>
            <person name="Hauser L."/>
            <person name="Kyrpides N."/>
            <person name="Ivanova N."/>
            <person name="Ovchinnikova G."/>
            <person name="Vetriani C."/>
            <person name="Woyke T."/>
        </authorList>
    </citation>
    <scope>NUCLEOTIDE SEQUENCE [LARGE SCALE GENOMIC DNA]</scope>
    <source>
        <strain evidence="6">HB-1</strain>
    </source>
</reference>
<dbReference type="SMART" id="SM00478">
    <property type="entry name" value="ENDO3c"/>
    <property type="match status" value="1"/>
</dbReference>
<dbReference type="Pfam" id="PF00730">
    <property type="entry name" value="HhH-GPD"/>
    <property type="match status" value="1"/>
</dbReference>
<dbReference type="RefSeq" id="WP_013538184.1">
    <property type="nucleotide sequence ID" value="NC_014926.1"/>
</dbReference>
<dbReference type="InterPro" id="IPR023170">
    <property type="entry name" value="HhH_base_excis_C"/>
</dbReference>
<dbReference type="STRING" id="648996.Theam_1436"/>
<keyword evidence="1" id="KW-0004">4Fe-4S</keyword>
<evidence type="ECO:0000313" key="6">
    <source>
        <dbReference type="EMBL" id="ADU97398.1"/>
    </source>
</evidence>
<keyword evidence="4" id="KW-0411">Iron-sulfur</keyword>
<dbReference type="InterPro" id="IPR003265">
    <property type="entry name" value="HhH-GPD_domain"/>
</dbReference>
<evidence type="ECO:0000256" key="4">
    <source>
        <dbReference type="ARBA" id="ARBA00023014"/>
    </source>
</evidence>
<dbReference type="GO" id="GO:0051539">
    <property type="term" value="F:4 iron, 4 sulfur cluster binding"/>
    <property type="evidence" value="ECO:0007669"/>
    <property type="project" value="UniProtKB-KW"/>
</dbReference>
<dbReference type="AlphaFoldDB" id="E8T469"/>
<dbReference type="PANTHER" id="PTHR10359">
    <property type="entry name" value="A/G-SPECIFIC ADENINE GLYCOSYLASE/ENDONUCLEASE III"/>
    <property type="match status" value="1"/>
</dbReference>
<dbReference type="HOGENOM" id="CLU_012862_6_0_0"/>
<dbReference type="InterPro" id="IPR011257">
    <property type="entry name" value="DNA_glycosylase"/>
</dbReference>
<dbReference type="KEGG" id="tam:Theam_1436"/>
<evidence type="ECO:0000313" key="7">
    <source>
        <dbReference type="Proteomes" id="UP000006362"/>
    </source>
</evidence>
<keyword evidence="2" id="KW-0479">Metal-binding</keyword>
<proteinExistence type="predicted"/>
<protein>
    <submittedName>
        <fullName evidence="6">HhH-GPD family protein</fullName>
    </submittedName>
</protein>
<dbReference type="PIRSF" id="PIRSF001435">
    <property type="entry name" value="Nth"/>
    <property type="match status" value="1"/>
</dbReference>
<evidence type="ECO:0000256" key="2">
    <source>
        <dbReference type="ARBA" id="ARBA00022723"/>
    </source>
</evidence>
<dbReference type="EMBL" id="CP002444">
    <property type="protein sequence ID" value="ADU97398.1"/>
    <property type="molecule type" value="Genomic_DNA"/>
</dbReference>
<dbReference type="GO" id="GO:0006284">
    <property type="term" value="P:base-excision repair"/>
    <property type="evidence" value="ECO:0007669"/>
    <property type="project" value="InterPro"/>
</dbReference>
<evidence type="ECO:0000256" key="3">
    <source>
        <dbReference type="ARBA" id="ARBA00023004"/>
    </source>
</evidence>
<dbReference type="GO" id="GO:0003824">
    <property type="term" value="F:catalytic activity"/>
    <property type="evidence" value="ECO:0007669"/>
    <property type="project" value="InterPro"/>
</dbReference>
<gene>
    <name evidence="6" type="ordered locus">Theam_1436</name>
</gene>
<evidence type="ECO:0000259" key="5">
    <source>
        <dbReference type="SMART" id="SM00478"/>
    </source>
</evidence>
<sequence length="221" mass="25016">MAGLSIAQLLQVLLEHFGPQNWWPAETPFEVCVGAVLTQNTTWENASRAVGNLKKANLLTPEALSSTDEGELQNLIKPAGFFRQKARYLKELSRFVVREGGIEGLKAQPLKVLRPKLLNVKGIGPETADSILLYALDKPSFVVDKYTKRLLYRLGVLEGESVSYNRVKTLVEGEIPPTEEHLKEYKELHALIVELCKRYCKTRPNCRECPLRELCYNQHNP</sequence>
<accession>E8T469</accession>
<dbReference type="Proteomes" id="UP000006362">
    <property type="component" value="Chromosome"/>
</dbReference>